<gene>
    <name evidence="1" type="ORF">L3081_11665</name>
</gene>
<accession>A0ABS9X4G8</accession>
<dbReference type="Proteomes" id="UP001139646">
    <property type="component" value="Unassembled WGS sequence"/>
</dbReference>
<protein>
    <submittedName>
        <fullName evidence="1">Uncharacterized protein</fullName>
    </submittedName>
</protein>
<dbReference type="RefSeq" id="WP_242286289.1">
    <property type="nucleotide sequence ID" value="NZ_JAKKSL010000002.1"/>
</dbReference>
<keyword evidence="2" id="KW-1185">Reference proteome</keyword>
<reference evidence="1" key="1">
    <citation type="submission" date="2022-01" db="EMBL/GenBank/DDBJ databases">
        <title>Colwellia maritima, isolated from seawater.</title>
        <authorList>
            <person name="Kristyanto S."/>
            <person name="Jung J."/>
            <person name="Jeon C.O."/>
        </authorList>
    </citation>
    <scope>NUCLEOTIDE SEQUENCE</scope>
    <source>
        <strain evidence="1">MSW7</strain>
    </source>
</reference>
<comment type="caution">
    <text evidence="1">The sequence shown here is derived from an EMBL/GenBank/DDBJ whole genome shotgun (WGS) entry which is preliminary data.</text>
</comment>
<evidence type="ECO:0000313" key="1">
    <source>
        <dbReference type="EMBL" id="MCI2283937.1"/>
    </source>
</evidence>
<organism evidence="1 2">
    <name type="scientific">Colwellia maritima</name>
    <dbReference type="NCBI Taxonomy" id="2912588"/>
    <lineage>
        <taxon>Bacteria</taxon>
        <taxon>Pseudomonadati</taxon>
        <taxon>Pseudomonadota</taxon>
        <taxon>Gammaproteobacteria</taxon>
        <taxon>Alteromonadales</taxon>
        <taxon>Colwelliaceae</taxon>
        <taxon>Colwellia</taxon>
    </lineage>
</organism>
<name>A0ABS9X4G8_9GAMM</name>
<proteinExistence type="predicted"/>
<evidence type="ECO:0000313" key="2">
    <source>
        <dbReference type="Proteomes" id="UP001139646"/>
    </source>
</evidence>
<sequence>MGLGGWACPEKAFQAESARTGNYGMRMVGSFCHFEIHNVIPEIEDNQKYAMSYWLRNEESNGVAGNPYVPLFANVGETGLDNKFWVGTRYFDQGLAKWMEHVQMINTNESGNWDGYENLSMNFGLLKYDDSYAGGSHDIDDLNLVKFGHFDTAVHDMLVADAGLFENAETIVNTGGVVEIRDDAGDHKLYVNTSGEASGVTISIPVKAGAIRVGERYALSLDAQLINHDTLYAVDAATKVNFNVALSNGTDSIAGNGEGTTVGPNDSAIDIIITEEHGRSAAIDWSTEMMTLNITFTEANAEYYINNVRLIAIP</sequence>
<dbReference type="EMBL" id="JAKKSL010000002">
    <property type="protein sequence ID" value="MCI2283937.1"/>
    <property type="molecule type" value="Genomic_DNA"/>
</dbReference>